<evidence type="ECO:0000313" key="2">
    <source>
        <dbReference type="Proteomes" id="UP000054538"/>
    </source>
</evidence>
<gene>
    <name evidence="1" type="ORF">PAXRUDRAFT_318037</name>
</gene>
<dbReference type="InParanoid" id="A0A0D0DF83"/>
<sequence>MLGFRSSSNRCRAQTRSVAIRRLLRSHRINRSQWKDLVAHSCLSDEPALALLLLLGCLRWSSFSTLLPSLTRHHHLSRRPHIRQRKTCWTLRPLSTYHQAWLDIIASVTEPSFNLH</sequence>
<reference evidence="1 2" key="1">
    <citation type="submission" date="2014-04" db="EMBL/GenBank/DDBJ databases">
        <authorList>
            <consortium name="DOE Joint Genome Institute"/>
            <person name="Kuo A."/>
            <person name="Kohler A."/>
            <person name="Jargeat P."/>
            <person name="Nagy L.G."/>
            <person name="Floudas D."/>
            <person name="Copeland A."/>
            <person name="Barry K.W."/>
            <person name="Cichocki N."/>
            <person name="Veneault-Fourrey C."/>
            <person name="LaButti K."/>
            <person name="Lindquist E.A."/>
            <person name="Lipzen A."/>
            <person name="Lundell T."/>
            <person name="Morin E."/>
            <person name="Murat C."/>
            <person name="Sun H."/>
            <person name="Tunlid A."/>
            <person name="Henrissat B."/>
            <person name="Grigoriev I.V."/>
            <person name="Hibbett D.S."/>
            <person name="Martin F."/>
            <person name="Nordberg H.P."/>
            <person name="Cantor M.N."/>
            <person name="Hua S.X."/>
        </authorList>
    </citation>
    <scope>NUCLEOTIDE SEQUENCE [LARGE SCALE GENOMIC DNA]</scope>
    <source>
        <strain evidence="1 2">Ve08.2h10</strain>
    </source>
</reference>
<protein>
    <submittedName>
        <fullName evidence="1">Uncharacterized protein</fullName>
    </submittedName>
</protein>
<dbReference type="Proteomes" id="UP000054538">
    <property type="component" value="Unassembled WGS sequence"/>
</dbReference>
<name>A0A0D0DF83_9AGAM</name>
<accession>A0A0D0DF83</accession>
<dbReference type="HOGENOM" id="CLU_2097596_0_0_1"/>
<proteinExistence type="predicted"/>
<reference evidence="2" key="2">
    <citation type="submission" date="2015-01" db="EMBL/GenBank/DDBJ databases">
        <title>Evolutionary Origins and Diversification of the Mycorrhizal Mutualists.</title>
        <authorList>
            <consortium name="DOE Joint Genome Institute"/>
            <consortium name="Mycorrhizal Genomics Consortium"/>
            <person name="Kohler A."/>
            <person name="Kuo A."/>
            <person name="Nagy L.G."/>
            <person name="Floudas D."/>
            <person name="Copeland A."/>
            <person name="Barry K.W."/>
            <person name="Cichocki N."/>
            <person name="Veneault-Fourrey C."/>
            <person name="LaButti K."/>
            <person name="Lindquist E.A."/>
            <person name="Lipzen A."/>
            <person name="Lundell T."/>
            <person name="Morin E."/>
            <person name="Murat C."/>
            <person name="Riley R."/>
            <person name="Ohm R."/>
            <person name="Sun H."/>
            <person name="Tunlid A."/>
            <person name="Henrissat B."/>
            <person name="Grigoriev I.V."/>
            <person name="Hibbett D.S."/>
            <person name="Martin F."/>
        </authorList>
    </citation>
    <scope>NUCLEOTIDE SEQUENCE [LARGE SCALE GENOMIC DNA]</scope>
    <source>
        <strain evidence="2">Ve08.2h10</strain>
    </source>
</reference>
<dbReference type="AlphaFoldDB" id="A0A0D0DF83"/>
<dbReference type="EMBL" id="KN824993">
    <property type="protein sequence ID" value="KIK96307.1"/>
    <property type="molecule type" value="Genomic_DNA"/>
</dbReference>
<keyword evidence="2" id="KW-1185">Reference proteome</keyword>
<organism evidence="1 2">
    <name type="scientific">Paxillus rubicundulus Ve08.2h10</name>
    <dbReference type="NCBI Taxonomy" id="930991"/>
    <lineage>
        <taxon>Eukaryota</taxon>
        <taxon>Fungi</taxon>
        <taxon>Dikarya</taxon>
        <taxon>Basidiomycota</taxon>
        <taxon>Agaricomycotina</taxon>
        <taxon>Agaricomycetes</taxon>
        <taxon>Agaricomycetidae</taxon>
        <taxon>Boletales</taxon>
        <taxon>Paxilineae</taxon>
        <taxon>Paxillaceae</taxon>
        <taxon>Paxillus</taxon>
    </lineage>
</organism>
<evidence type="ECO:0000313" key="1">
    <source>
        <dbReference type="EMBL" id="KIK96307.1"/>
    </source>
</evidence>